<gene>
    <name evidence="1" type="ORF">CDAR_485731</name>
</gene>
<organism evidence="1 2">
    <name type="scientific">Caerostris darwini</name>
    <dbReference type="NCBI Taxonomy" id="1538125"/>
    <lineage>
        <taxon>Eukaryota</taxon>
        <taxon>Metazoa</taxon>
        <taxon>Ecdysozoa</taxon>
        <taxon>Arthropoda</taxon>
        <taxon>Chelicerata</taxon>
        <taxon>Arachnida</taxon>
        <taxon>Araneae</taxon>
        <taxon>Araneomorphae</taxon>
        <taxon>Entelegynae</taxon>
        <taxon>Araneoidea</taxon>
        <taxon>Araneidae</taxon>
        <taxon>Caerostris</taxon>
    </lineage>
</organism>
<accession>A0AAV4WIQ2</accession>
<comment type="caution">
    <text evidence="1">The sequence shown here is derived from an EMBL/GenBank/DDBJ whole genome shotgun (WGS) entry which is preliminary data.</text>
</comment>
<keyword evidence="2" id="KW-1185">Reference proteome</keyword>
<dbReference type="Proteomes" id="UP001054837">
    <property type="component" value="Unassembled WGS sequence"/>
</dbReference>
<name>A0AAV4WIQ2_9ARAC</name>
<sequence>MLSYSIPRCPISGHYVLSPSVVRCQGRPYKPIMRIPRKELFSIDGRIHPRKSRPRIDLFEFLHQGLSSCAGAPPLAPFPPASIFGSREIWGFIIFELRPGNLLFIYFLIPSFAVLVCHNQFGSYQSELALPALLAP</sequence>
<reference evidence="1 2" key="1">
    <citation type="submission" date="2021-06" db="EMBL/GenBank/DDBJ databases">
        <title>Caerostris darwini draft genome.</title>
        <authorList>
            <person name="Kono N."/>
            <person name="Arakawa K."/>
        </authorList>
    </citation>
    <scope>NUCLEOTIDE SEQUENCE [LARGE SCALE GENOMIC DNA]</scope>
</reference>
<protein>
    <submittedName>
        <fullName evidence="1">Uncharacterized protein</fullName>
    </submittedName>
</protein>
<evidence type="ECO:0000313" key="2">
    <source>
        <dbReference type="Proteomes" id="UP001054837"/>
    </source>
</evidence>
<dbReference type="EMBL" id="BPLQ01014730">
    <property type="protein sequence ID" value="GIY82642.1"/>
    <property type="molecule type" value="Genomic_DNA"/>
</dbReference>
<dbReference type="AlphaFoldDB" id="A0AAV4WIQ2"/>
<proteinExistence type="predicted"/>
<evidence type="ECO:0000313" key="1">
    <source>
        <dbReference type="EMBL" id="GIY82642.1"/>
    </source>
</evidence>